<name>A0A7Z2VLI1_9BACL</name>
<dbReference type="Proteomes" id="UP000502248">
    <property type="component" value="Chromosome"/>
</dbReference>
<dbReference type="InterPro" id="IPR001296">
    <property type="entry name" value="Glyco_trans_1"/>
</dbReference>
<dbReference type="PANTHER" id="PTHR45947:SF3">
    <property type="entry name" value="SULFOQUINOVOSYL TRANSFERASE SQD2"/>
    <property type="match status" value="1"/>
</dbReference>
<dbReference type="InterPro" id="IPR050194">
    <property type="entry name" value="Glycosyltransferase_grp1"/>
</dbReference>
<sequence>MKPEVWIVNQYTVTPDYPASTRHYELAKYMSPYFDVTLWGSNFIHHNKTFRFDKRFKTYEETLEGFRMVWLASKAYKDNGAARVVNMLLYAATLFFKGVFRRKKPDVVIGSSPPLFAAFASWMIARCRGAKFVLEVRDLWPDSLVHITGDDRKFIVNILKRMERFLYRHSDNVIGLTEGIVEKLVERGVPRERVAFVPNGVDLETEGRQIADRNSLREKLGFAPYDKIIMYAGAHGPANNLAQLLEAMKCLQNETSLKLVLMGEGVEKSELIELAKQQHLHQVVFLPAVPKSDVQTYLSIADAYMICLKDIPLFEGALPNKLFDYMLQDKPIISTVAGEVGRFLDRHGYGRYGNMKEPEEAFLPTVIRSIMNHKPPKQKSSEYVRMHFSRKAQTESLAAMLQTLVHTKNR</sequence>
<dbReference type="AlphaFoldDB" id="A0A7Z2VLI1"/>
<dbReference type="GO" id="GO:0016758">
    <property type="term" value="F:hexosyltransferase activity"/>
    <property type="evidence" value="ECO:0007669"/>
    <property type="project" value="TreeGrafter"/>
</dbReference>
<gene>
    <name evidence="3" type="ORF">HH215_20130</name>
</gene>
<evidence type="ECO:0000259" key="1">
    <source>
        <dbReference type="Pfam" id="PF00534"/>
    </source>
</evidence>
<dbReference type="RefSeq" id="WP_169281519.1">
    <property type="nucleotide sequence ID" value="NZ_CP051680.1"/>
</dbReference>
<dbReference type="Pfam" id="PF13579">
    <property type="entry name" value="Glyco_trans_4_4"/>
    <property type="match status" value="1"/>
</dbReference>
<protein>
    <submittedName>
        <fullName evidence="3">Glycosyltransferase family 4 protein</fullName>
    </submittedName>
</protein>
<reference evidence="3 4" key="1">
    <citation type="submission" date="2020-04" db="EMBL/GenBank/DDBJ databases">
        <title>Genome sequencing of novel species.</title>
        <authorList>
            <person name="Heo J."/>
            <person name="Kim S.-J."/>
            <person name="Kim J.-S."/>
            <person name="Hong S.-B."/>
            <person name="Kwon S.-W."/>
        </authorList>
    </citation>
    <scope>NUCLEOTIDE SEQUENCE [LARGE SCALE GENOMIC DNA]</scope>
    <source>
        <strain evidence="3 4">MFER-1</strain>
    </source>
</reference>
<proteinExistence type="predicted"/>
<evidence type="ECO:0000313" key="3">
    <source>
        <dbReference type="EMBL" id="QJD85254.1"/>
    </source>
</evidence>
<dbReference type="SUPFAM" id="SSF53756">
    <property type="entry name" value="UDP-Glycosyltransferase/glycogen phosphorylase"/>
    <property type="match status" value="1"/>
</dbReference>
<dbReference type="EMBL" id="CP051680">
    <property type="protein sequence ID" value="QJD85254.1"/>
    <property type="molecule type" value="Genomic_DNA"/>
</dbReference>
<dbReference type="KEGG" id="cheb:HH215_20130"/>
<evidence type="ECO:0000259" key="2">
    <source>
        <dbReference type="Pfam" id="PF13579"/>
    </source>
</evidence>
<dbReference type="InterPro" id="IPR028098">
    <property type="entry name" value="Glyco_trans_4-like_N"/>
</dbReference>
<feature type="domain" description="Glycosyltransferase subfamily 4-like N-terminal" evidence="2">
    <location>
        <begin position="65"/>
        <end position="200"/>
    </location>
</feature>
<keyword evidence="4" id="KW-1185">Reference proteome</keyword>
<accession>A0A7Z2VLI1</accession>
<feature type="domain" description="Glycosyl transferase family 1" evidence="1">
    <location>
        <begin position="213"/>
        <end position="341"/>
    </location>
</feature>
<evidence type="ECO:0000313" key="4">
    <source>
        <dbReference type="Proteomes" id="UP000502248"/>
    </source>
</evidence>
<dbReference type="CDD" id="cd03794">
    <property type="entry name" value="GT4_WbuB-like"/>
    <property type="match status" value="1"/>
</dbReference>
<organism evidence="3 4">
    <name type="scientific">Cohnella herbarum</name>
    <dbReference type="NCBI Taxonomy" id="2728023"/>
    <lineage>
        <taxon>Bacteria</taxon>
        <taxon>Bacillati</taxon>
        <taxon>Bacillota</taxon>
        <taxon>Bacilli</taxon>
        <taxon>Bacillales</taxon>
        <taxon>Paenibacillaceae</taxon>
        <taxon>Cohnella</taxon>
    </lineage>
</organism>
<dbReference type="Pfam" id="PF00534">
    <property type="entry name" value="Glycos_transf_1"/>
    <property type="match status" value="1"/>
</dbReference>
<keyword evidence="3" id="KW-0808">Transferase</keyword>
<dbReference type="Gene3D" id="3.40.50.2000">
    <property type="entry name" value="Glycogen Phosphorylase B"/>
    <property type="match status" value="2"/>
</dbReference>
<dbReference type="PANTHER" id="PTHR45947">
    <property type="entry name" value="SULFOQUINOVOSYL TRANSFERASE SQD2"/>
    <property type="match status" value="1"/>
</dbReference>